<sequence>MREPDGAGSSEILISIIKQEPAEREVLSQEEMQNRVGSAEIPMSISQEPVEQELLPVKEVLLESESAKEVIPCAVNDMQKIKKNCHRWMMKSKWNKKFYAALLQQGKQSDHRASCREKRNA</sequence>
<dbReference type="AlphaFoldDB" id="A0A915DCS8"/>
<dbReference type="WBParaSite" id="jg18278">
    <property type="protein sequence ID" value="jg18278"/>
    <property type="gene ID" value="jg18278"/>
</dbReference>
<evidence type="ECO:0000313" key="2">
    <source>
        <dbReference type="WBParaSite" id="jg18278"/>
    </source>
</evidence>
<evidence type="ECO:0000313" key="1">
    <source>
        <dbReference type="Proteomes" id="UP000887574"/>
    </source>
</evidence>
<keyword evidence="1" id="KW-1185">Reference proteome</keyword>
<organism evidence="1 2">
    <name type="scientific">Ditylenchus dipsaci</name>
    <dbReference type="NCBI Taxonomy" id="166011"/>
    <lineage>
        <taxon>Eukaryota</taxon>
        <taxon>Metazoa</taxon>
        <taxon>Ecdysozoa</taxon>
        <taxon>Nematoda</taxon>
        <taxon>Chromadorea</taxon>
        <taxon>Rhabditida</taxon>
        <taxon>Tylenchina</taxon>
        <taxon>Tylenchomorpha</taxon>
        <taxon>Sphaerularioidea</taxon>
        <taxon>Anguinidae</taxon>
        <taxon>Anguininae</taxon>
        <taxon>Ditylenchus</taxon>
    </lineage>
</organism>
<protein>
    <submittedName>
        <fullName evidence="2">Uncharacterized protein</fullName>
    </submittedName>
</protein>
<reference evidence="2" key="1">
    <citation type="submission" date="2022-11" db="UniProtKB">
        <authorList>
            <consortium name="WormBaseParasite"/>
        </authorList>
    </citation>
    <scope>IDENTIFICATION</scope>
</reference>
<accession>A0A915DCS8</accession>
<name>A0A915DCS8_9BILA</name>
<proteinExistence type="predicted"/>
<dbReference type="Proteomes" id="UP000887574">
    <property type="component" value="Unplaced"/>
</dbReference>